<feature type="signal peptide" evidence="19">
    <location>
        <begin position="1"/>
        <end position="19"/>
    </location>
</feature>
<evidence type="ECO:0000259" key="20">
    <source>
        <dbReference type="PROSITE" id="PS50268"/>
    </source>
</evidence>
<evidence type="ECO:0000256" key="5">
    <source>
        <dbReference type="ARBA" id="ARBA00022723"/>
    </source>
</evidence>
<keyword evidence="12" id="KW-0325">Glycoprotein</keyword>
<keyword evidence="9 16" id="KW-0130">Cell adhesion</keyword>
<dbReference type="InterPro" id="IPR039808">
    <property type="entry name" value="Cadherin"/>
</dbReference>
<protein>
    <recommendedName>
        <fullName evidence="14">Cadherin-10</fullName>
    </recommendedName>
</protein>
<feature type="region of interest" description="Disordered" evidence="17">
    <location>
        <begin position="674"/>
        <end position="711"/>
    </location>
</feature>
<keyword evidence="6 19" id="KW-0732">Signal</keyword>
<dbReference type="FunFam" id="2.60.40.60:FF:000014">
    <property type="entry name" value="Cadherin 8"/>
    <property type="match status" value="1"/>
</dbReference>
<evidence type="ECO:0000256" key="6">
    <source>
        <dbReference type="ARBA" id="ARBA00022729"/>
    </source>
</evidence>
<evidence type="ECO:0000256" key="18">
    <source>
        <dbReference type="SAM" id="Phobius"/>
    </source>
</evidence>
<dbReference type="OrthoDB" id="6252479at2759"/>
<dbReference type="GO" id="GO:0044331">
    <property type="term" value="P:cell-cell adhesion mediated by cadherin"/>
    <property type="evidence" value="ECO:0007669"/>
    <property type="project" value="TreeGrafter"/>
</dbReference>
<dbReference type="GO" id="GO:0007043">
    <property type="term" value="P:cell-cell junction assembly"/>
    <property type="evidence" value="ECO:0007669"/>
    <property type="project" value="TreeGrafter"/>
</dbReference>
<keyword evidence="8 15" id="KW-0106">Calcium</keyword>
<evidence type="ECO:0000256" key="2">
    <source>
        <dbReference type="ARBA" id="ARBA00022475"/>
    </source>
</evidence>
<feature type="domain" description="Cadherin" evidence="20">
    <location>
        <begin position="76"/>
        <end position="156"/>
    </location>
</feature>
<dbReference type="EMBL" id="JAFDVH010000024">
    <property type="protein sequence ID" value="KAG7455063.1"/>
    <property type="molecule type" value="Genomic_DNA"/>
</dbReference>
<feature type="compositionally biased region" description="Low complexity" evidence="17">
    <location>
        <begin position="693"/>
        <end position="707"/>
    </location>
</feature>
<keyword evidence="2" id="KW-1003">Cell membrane</keyword>
<dbReference type="GO" id="GO:0016477">
    <property type="term" value="P:cell migration"/>
    <property type="evidence" value="ECO:0007669"/>
    <property type="project" value="TreeGrafter"/>
</dbReference>
<dbReference type="SMART" id="SM00112">
    <property type="entry name" value="CA"/>
    <property type="match status" value="5"/>
</dbReference>
<feature type="domain" description="Cadherin" evidence="20">
    <location>
        <begin position="381"/>
        <end position="485"/>
    </location>
</feature>
<evidence type="ECO:0000256" key="8">
    <source>
        <dbReference type="ARBA" id="ARBA00022837"/>
    </source>
</evidence>
<dbReference type="GO" id="GO:0002009">
    <property type="term" value="P:morphogenesis of an epithelium"/>
    <property type="evidence" value="ECO:0007669"/>
    <property type="project" value="UniProtKB-ARBA"/>
</dbReference>
<proteinExistence type="predicted"/>
<feature type="domain" description="Cadherin" evidence="20">
    <location>
        <begin position="266"/>
        <end position="380"/>
    </location>
</feature>
<evidence type="ECO:0000256" key="15">
    <source>
        <dbReference type="PROSITE-ProRule" id="PRU00043"/>
    </source>
</evidence>
<dbReference type="FunFam" id="2.60.40.60:FF:000017">
    <property type="entry name" value="Cadherin 24"/>
    <property type="match status" value="1"/>
</dbReference>
<evidence type="ECO:0000256" key="4">
    <source>
        <dbReference type="ARBA" id="ARBA00022692"/>
    </source>
</evidence>
<dbReference type="CDD" id="cd11304">
    <property type="entry name" value="Cadherin_repeat"/>
    <property type="match status" value="5"/>
</dbReference>
<evidence type="ECO:0000256" key="17">
    <source>
        <dbReference type="SAM" id="MobiDB-lite"/>
    </source>
</evidence>
<keyword evidence="3" id="KW-0165">Cleavage on pair of basic residues</keyword>
<dbReference type="FunFam" id="2.60.40.60:FF:000008">
    <property type="entry name" value="Cadherin 24"/>
    <property type="match status" value="1"/>
</dbReference>
<keyword evidence="11 18" id="KW-0472">Membrane</keyword>
<dbReference type="PANTHER" id="PTHR24027:SF428">
    <property type="entry name" value="CADHERIN 6"/>
    <property type="match status" value="1"/>
</dbReference>
<dbReference type="InterPro" id="IPR015919">
    <property type="entry name" value="Cadherin-like_sf"/>
</dbReference>
<keyword evidence="7" id="KW-0677">Repeat</keyword>
<evidence type="ECO:0000256" key="14">
    <source>
        <dbReference type="ARBA" id="ARBA00069586"/>
    </source>
</evidence>
<dbReference type="GO" id="GO:0016339">
    <property type="term" value="P:calcium-dependent cell-cell adhesion via plasma membrane cell adhesion molecules"/>
    <property type="evidence" value="ECO:0007669"/>
    <property type="project" value="TreeGrafter"/>
</dbReference>
<sequence length="790" mass="87390">MRTYLLLAFWVSLPQPGHAMVFAQRTTGDVTQGSLGQGGEGRATLRRSKRGWMWNQFYIQEEYMGTDYQYMGKLHSDMDKEDGSVRYVLSGEGAGTLFVIDENSGDLHATKRLDREEKANYTLRAQAVNKRTGQPLEPETEFIVKVQDINDNEPKFAKEVYTASIPEMSDVGTSVIQVTATDADDSMYGNSAKLVYSILQGDPYFSVDSKTGIIRTTLPDMKRESREHYQVVIQAKDMAGQKGGLSGTTTVNITLTDVNNSPPRFPQSTYHFSVPESAEVGAQVGRVKATDDDVGVNAEMAYSVVSGEGQDVFDIVTDARTQEGVIRVKKPLDFERKKTYTLRVQAENTHLDPRFFRLGPFRDSTTVRISVQDVPEPPVFERPRYTLEVKEDARVGTAMGSVSAVDPDVTRSPVRYSIDRVTDLDRLFSVHPGNGSIFTLKSLDREEIAWHNISVIATEFSDPRQTSRVPVYIKVLDVNDNAPTFAAYYETYVCENAKAGQKIQTVSAVDADDPAGGHRFFFNLAPESSVRANFTVRDNRDNTAEIVTQRSGFSRLEQNSYLVSVVMTDGDYPRQSSTGTLTVRVCACDREGNMELCGAEAVALSAGLSTAALVAILLCVLILLLIVVLFAALRRQRKKEPLIISKEDVRDNVVSYNDEGAGEEDTQAFDIGTLRNPQAADGNKQRRDIIPDSLLAPPLRRTPAPSRDNADVRDFINQRVQDNDGNPTAPPYDSLATYAYEGNGSVAESLSSLASATSEGDQDYNYLSEWGPRFKKLSDLYGGEDSDRDA</sequence>
<dbReference type="Pfam" id="PF00028">
    <property type="entry name" value="Cadherin"/>
    <property type="match status" value="5"/>
</dbReference>
<dbReference type="InterPro" id="IPR000233">
    <property type="entry name" value="Cadherin_Y-type_LIR"/>
</dbReference>
<dbReference type="GO" id="GO:0007156">
    <property type="term" value="P:homophilic cell adhesion via plasma membrane adhesion molecules"/>
    <property type="evidence" value="ECO:0007669"/>
    <property type="project" value="InterPro"/>
</dbReference>
<dbReference type="FunFam" id="4.10.900.10:FF:000006">
    <property type="entry name" value="Cadherin-9 preproprotein"/>
    <property type="match status" value="1"/>
</dbReference>
<dbReference type="GO" id="GO:0016342">
    <property type="term" value="C:catenin complex"/>
    <property type="evidence" value="ECO:0007669"/>
    <property type="project" value="TreeGrafter"/>
</dbReference>
<evidence type="ECO:0000256" key="1">
    <source>
        <dbReference type="ARBA" id="ARBA00004251"/>
    </source>
</evidence>
<feature type="transmembrane region" description="Helical" evidence="18">
    <location>
        <begin position="611"/>
        <end position="633"/>
    </location>
</feature>
<keyword evidence="10 18" id="KW-1133">Transmembrane helix</keyword>
<dbReference type="SUPFAM" id="SSF49313">
    <property type="entry name" value="Cadherin-like"/>
    <property type="match status" value="5"/>
</dbReference>
<dbReference type="Gene3D" id="2.60.40.60">
    <property type="entry name" value="Cadherins"/>
    <property type="match status" value="5"/>
</dbReference>
<feature type="chain" id="PRO_5038624354" description="Cadherin-10" evidence="19">
    <location>
        <begin position="20"/>
        <end position="790"/>
    </location>
</feature>
<feature type="domain" description="Cadherin" evidence="20">
    <location>
        <begin position="485"/>
        <end position="602"/>
    </location>
</feature>
<keyword evidence="22" id="KW-1185">Reference proteome</keyword>
<dbReference type="GO" id="GO:0045296">
    <property type="term" value="F:cadherin binding"/>
    <property type="evidence" value="ECO:0007669"/>
    <property type="project" value="TreeGrafter"/>
</dbReference>
<gene>
    <name evidence="21" type="ORF">MATL_G00252480</name>
</gene>
<evidence type="ECO:0000256" key="11">
    <source>
        <dbReference type="ARBA" id="ARBA00023136"/>
    </source>
</evidence>
<dbReference type="InterPro" id="IPR002126">
    <property type="entry name" value="Cadherin-like_dom"/>
</dbReference>
<evidence type="ECO:0000256" key="16">
    <source>
        <dbReference type="RuleBase" id="RU003318"/>
    </source>
</evidence>
<evidence type="ECO:0000256" key="12">
    <source>
        <dbReference type="ARBA" id="ARBA00023180"/>
    </source>
</evidence>
<comment type="function">
    <text evidence="13">Cadherins are calcium-dependent cell adhesion proteins. They preferentially interact with themselves in a homophilic manner in connecting cells; cadherins may thus contribute to the sorting of heterogeneous cell types.</text>
</comment>
<dbReference type="GO" id="GO:0034332">
    <property type="term" value="P:adherens junction organization"/>
    <property type="evidence" value="ECO:0007669"/>
    <property type="project" value="TreeGrafter"/>
</dbReference>
<dbReference type="GO" id="GO:0008013">
    <property type="term" value="F:beta-catenin binding"/>
    <property type="evidence" value="ECO:0007669"/>
    <property type="project" value="TreeGrafter"/>
</dbReference>
<evidence type="ECO:0000256" key="3">
    <source>
        <dbReference type="ARBA" id="ARBA00022685"/>
    </source>
</evidence>
<evidence type="ECO:0000256" key="19">
    <source>
        <dbReference type="SAM" id="SignalP"/>
    </source>
</evidence>
<dbReference type="PROSITE" id="PS00232">
    <property type="entry name" value="CADHERIN_1"/>
    <property type="match status" value="2"/>
</dbReference>
<dbReference type="GO" id="GO:0005509">
    <property type="term" value="F:calcium ion binding"/>
    <property type="evidence" value="ECO:0007669"/>
    <property type="project" value="UniProtKB-UniRule"/>
</dbReference>
<dbReference type="GO" id="GO:0005912">
    <property type="term" value="C:adherens junction"/>
    <property type="evidence" value="ECO:0007669"/>
    <property type="project" value="TreeGrafter"/>
</dbReference>
<comment type="subcellular location">
    <subcellularLocation>
        <location evidence="1 16">Cell membrane</location>
        <topology evidence="1 16">Single-pass type I membrane protein</topology>
    </subcellularLocation>
</comment>
<reference evidence="21" key="1">
    <citation type="submission" date="2021-01" db="EMBL/GenBank/DDBJ databases">
        <authorList>
            <person name="Zahm M."/>
            <person name="Roques C."/>
            <person name="Cabau C."/>
            <person name="Klopp C."/>
            <person name="Donnadieu C."/>
            <person name="Jouanno E."/>
            <person name="Lampietro C."/>
            <person name="Louis A."/>
            <person name="Herpin A."/>
            <person name="Echchiki A."/>
            <person name="Berthelot C."/>
            <person name="Parey E."/>
            <person name="Roest-Crollius H."/>
            <person name="Braasch I."/>
            <person name="Postlethwait J."/>
            <person name="Bobe J."/>
            <person name="Montfort J."/>
            <person name="Bouchez O."/>
            <person name="Begum T."/>
            <person name="Mejri S."/>
            <person name="Adams A."/>
            <person name="Chen W.-J."/>
            <person name="Guiguen Y."/>
        </authorList>
    </citation>
    <scope>NUCLEOTIDE SEQUENCE</scope>
    <source>
        <strain evidence="21">YG-15Mar2019-1</strain>
        <tissue evidence="21">Brain</tissue>
    </source>
</reference>
<dbReference type="InterPro" id="IPR027397">
    <property type="entry name" value="Catenin-bd_sf"/>
</dbReference>
<evidence type="ECO:0000313" key="21">
    <source>
        <dbReference type="EMBL" id="KAG7455063.1"/>
    </source>
</evidence>
<dbReference type="InterPro" id="IPR020894">
    <property type="entry name" value="Cadherin_CS"/>
</dbReference>
<comment type="caution">
    <text evidence="21">The sequence shown here is derived from an EMBL/GenBank/DDBJ whole genome shotgun (WGS) entry which is preliminary data.</text>
</comment>
<dbReference type="AlphaFoldDB" id="A0A9D3P9E0"/>
<keyword evidence="5" id="KW-0479">Metal-binding</keyword>
<dbReference type="Proteomes" id="UP001046870">
    <property type="component" value="Chromosome 24"/>
</dbReference>
<evidence type="ECO:0000256" key="13">
    <source>
        <dbReference type="ARBA" id="ARBA00037319"/>
    </source>
</evidence>
<dbReference type="FunFam" id="2.60.40.60:FF:000009">
    <property type="entry name" value="Cadherin 24"/>
    <property type="match status" value="1"/>
</dbReference>
<organism evidence="21 22">
    <name type="scientific">Megalops atlanticus</name>
    <name type="common">Tarpon</name>
    <name type="synonym">Clupea gigantea</name>
    <dbReference type="NCBI Taxonomy" id="7932"/>
    <lineage>
        <taxon>Eukaryota</taxon>
        <taxon>Metazoa</taxon>
        <taxon>Chordata</taxon>
        <taxon>Craniata</taxon>
        <taxon>Vertebrata</taxon>
        <taxon>Euteleostomi</taxon>
        <taxon>Actinopterygii</taxon>
        <taxon>Neopterygii</taxon>
        <taxon>Teleostei</taxon>
        <taxon>Elopiformes</taxon>
        <taxon>Megalopidae</taxon>
        <taxon>Megalops</taxon>
    </lineage>
</organism>
<evidence type="ECO:0000256" key="7">
    <source>
        <dbReference type="ARBA" id="ARBA00022737"/>
    </source>
</evidence>
<dbReference type="PRINTS" id="PR00205">
    <property type="entry name" value="CADHERIN"/>
</dbReference>
<evidence type="ECO:0000256" key="9">
    <source>
        <dbReference type="ARBA" id="ARBA00022889"/>
    </source>
</evidence>
<dbReference type="GO" id="GO:0099560">
    <property type="term" value="P:synaptic membrane adhesion"/>
    <property type="evidence" value="ECO:0007669"/>
    <property type="project" value="TreeGrafter"/>
</dbReference>
<dbReference type="PROSITE" id="PS50268">
    <property type="entry name" value="CADHERIN_2"/>
    <property type="match status" value="5"/>
</dbReference>
<name>A0A9D3P9E0_MEGAT</name>
<dbReference type="GO" id="GO:0000902">
    <property type="term" value="P:cell morphogenesis"/>
    <property type="evidence" value="ECO:0007669"/>
    <property type="project" value="TreeGrafter"/>
</dbReference>
<dbReference type="Gene3D" id="4.10.900.10">
    <property type="entry name" value="TCF3-CBD (Catenin binding domain)"/>
    <property type="match status" value="1"/>
</dbReference>
<keyword evidence="4 16" id="KW-0812">Transmembrane</keyword>
<feature type="domain" description="Cadherin" evidence="20">
    <location>
        <begin position="157"/>
        <end position="265"/>
    </location>
</feature>
<evidence type="ECO:0000313" key="22">
    <source>
        <dbReference type="Proteomes" id="UP001046870"/>
    </source>
</evidence>
<dbReference type="PANTHER" id="PTHR24027">
    <property type="entry name" value="CADHERIN-23"/>
    <property type="match status" value="1"/>
</dbReference>
<evidence type="ECO:0000256" key="10">
    <source>
        <dbReference type="ARBA" id="ARBA00022989"/>
    </source>
</evidence>
<dbReference type="Pfam" id="PF01049">
    <property type="entry name" value="CADH_Y-type_LIR"/>
    <property type="match status" value="1"/>
</dbReference>
<accession>A0A9D3P9E0</accession>
<dbReference type="FunFam" id="2.60.40.60:FF:000012">
    <property type="entry name" value="Cadherin 24"/>
    <property type="match status" value="1"/>
</dbReference>